<dbReference type="PANTHER" id="PTHR30086">
    <property type="entry name" value="ARGININE EXPORTER PROTEIN ARGO"/>
    <property type="match status" value="1"/>
</dbReference>
<feature type="transmembrane region" description="Helical" evidence="6">
    <location>
        <begin position="189"/>
        <end position="207"/>
    </location>
</feature>
<evidence type="ECO:0000256" key="5">
    <source>
        <dbReference type="ARBA" id="ARBA00023136"/>
    </source>
</evidence>
<evidence type="ECO:0000256" key="4">
    <source>
        <dbReference type="ARBA" id="ARBA00022989"/>
    </source>
</evidence>
<gene>
    <name evidence="7" type="ORF">OG327_29520</name>
</gene>
<evidence type="ECO:0000256" key="6">
    <source>
        <dbReference type="SAM" id="Phobius"/>
    </source>
</evidence>
<dbReference type="PANTHER" id="PTHR30086:SF20">
    <property type="entry name" value="ARGININE EXPORTER PROTEIN ARGO-RELATED"/>
    <property type="match status" value="1"/>
</dbReference>
<reference evidence="7" key="1">
    <citation type="submission" date="2022-10" db="EMBL/GenBank/DDBJ databases">
        <title>The complete genomes of actinobacterial strains from the NBC collection.</title>
        <authorList>
            <person name="Joergensen T.S."/>
            <person name="Alvarez Arevalo M."/>
            <person name="Sterndorff E.B."/>
            <person name="Faurdal D."/>
            <person name="Vuksanovic O."/>
            <person name="Mourched A.-S."/>
            <person name="Charusanti P."/>
            <person name="Shaw S."/>
            <person name="Blin K."/>
            <person name="Weber T."/>
        </authorList>
    </citation>
    <scope>NUCLEOTIDE SEQUENCE</scope>
    <source>
        <strain evidence="7">NBC_00049</strain>
    </source>
</reference>
<proteinExistence type="predicted"/>
<evidence type="ECO:0000313" key="7">
    <source>
        <dbReference type="EMBL" id="WTU77145.1"/>
    </source>
</evidence>
<feature type="transmembrane region" description="Helical" evidence="6">
    <location>
        <begin position="148"/>
        <end position="168"/>
    </location>
</feature>
<sequence>MTTGTLPAFVAAAAALILVPGPNMVLIVTRAAAQGRRAGLVTAAGVESATAVHVAVAVSGAGELVARSPAAFLVLTYAGAGYLLFLGVRALRSGPFLPASGGAPPAPLGRAYLDGALANLLNPKVTLFFLAFLPRFVEPDSADPQARMWLLGMVFLALGALLDIGYACTGGALSRWLHRRPRALARQHWAVGGVYLTLGLLGVVAVLPGGP</sequence>
<accession>A0AAU2K096</accession>
<name>A0AAU2K096_9ACTN</name>
<keyword evidence="2" id="KW-1003">Cell membrane</keyword>
<keyword evidence="5 6" id="KW-0472">Membrane</keyword>
<dbReference type="GO" id="GO:0015171">
    <property type="term" value="F:amino acid transmembrane transporter activity"/>
    <property type="evidence" value="ECO:0007669"/>
    <property type="project" value="TreeGrafter"/>
</dbReference>
<keyword evidence="3 6" id="KW-0812">Transmembrane</keyword>
<dbReference type="InterPro" id="IPR001123">
    <property type="entry name" value="LeuE-type"/>
</dbReference>
<dbReference type="EMBL" id="CP108264">
    <property type="protein sequence ID" value="WTU77145.1"/>
    <property type="molecule type" value="Genomic_DNA"/>
</dbReference>
<dbReference type="PIRSF" id="PIRSF006324">
    <property type="entry name" value="LeuE"/>
    <property type="match status" value="1"/>
</dbReference>
<evidence type="ECO:0000256" key="2">
    <source>
        <dbReference type="ARBA" id="ARBA00022475"/>
    </source>
</evidence>
<protein>
    <submittedName>
        <fullName evidence="7">LysE family translocator</fullName>
    </submittedName>
</protein>
<organism evidence="7">
    <name type="scientific">Streptomyces sp. NBC_00049</name>
    <dbReference type="NCBI Taxonomy" id="2903617"/>
    <lineage>
        <taxon>Bacteria</taxon>
        <taxon>Bacillati</taxon>
        <taxon>Actinomycetota</taxon>
        <taxon>Actinomycetes</taxon>
        <taxon>Kitasatosporales</taxon>
        <taxon>Streptomycetaceae</taxon>
        <taxon>Streptomyces</taxon>
    </lineage>
</organism>
<dbReference type="Pfam" id="PF01810">
    <property type="entry name" value="LysE"/>
    <property type="match status" value="1"/>
</dbReference>
<feature type="transmembrane region" description="Helical" evidence="6">
    <location>
        <begin position="70"/>
        <end position="91"/>
    </location>
</feature>
<evidence type="ECO:0000256" key="1">
    <source>
        <dbReference type="ARBA" id="ARBA00004651"/>
    </source>
</evidence>
<dbReference type="GO" id="GO:0005886">
    <property type="term" value="C:plasma membrane"/>
    <property type="evidence" value="ECO:0007669"/>
    <property type="project" value="UniProtKB-SubCell"/>
</dbReference>
<dbReference type="AlphaFoldDB" id="A0AAU2K096"/>
<evidence type="ECO:0000256" key="3">
    <source>
        <dbReference type="ARBA" id="ARBA00022692"/>
    </source>
</evidence>
<feature type="transmembrane region" description="Helical" evidence="6">
    <location>
        <begin position="6"/>
        <end position="28"/>
    </location>
</feature>
<keyword evidence="4 6" id="KW-1133">Transmembrane helix</keyword>
<comment type="subcellular location">
    <subcellularLocation>
        <location evidence="1">Cell membrane</location>
        <topology evidence="1">Multi-pass membrane protein</topology>
    </subcellularLocation>
</comment>